<dbReference type="Gene3D" id="2.40.128.520">
    <property type="match status" value="1"/>
</dbReference>
<dbReference type="PANTHER" id="PTHR36919">
    <property type="entry name" value="BLR1215 PROTEIN"/>
    <property type="match status" value="1"/>
</dbReference>
<proteinExistence type="predicted"/>
<keyword evidence="4" id="KW-1185">Reference proteome</keyword>
<feature type="chain" id="PRO_5047069562" evidence="1">
    <location>
        <begin position="20"/>
        <end position="144"/>
    </location>
</feature>
<gene>
    <name evidence="3" type="ORF">ACFSAH_19465</name>
</gene>
<dbReference type="PROSITE" id="PS51257">
    <property type="entry name" value="PROKAR_LIPOPROTEIN"/>
    <property type="match status" value="1"/>
</dbReference>
<dbReference type="Proteomes" id="UP001597118">
    <property type="component" value="Unassembled WGS sequence"/>
</dbReference>
<dbReference type="RefSeq" id="WP_379664380.1">
    <property type="nucleotide sequence ID" value="NZ_JBHUDG010000051.1"/>
</dbReference>
<organism evidence="3 4">
    <name type="scientific">Pseudopedobacter beijingensis</name>
    <dbReference type="NCBI Taxonomy" id="1207056"/>
    <lineage>
        <taxon>Bacteria</taxon>
        <taxon>Pseudomonadati</taxon>
        <taxon>Bacteroidota</taxon>
        <taxon>Sphingobacteriia</taxon>
        <taxon>Sphingobacteriales</taxon>
        <taxon>Sphingobacteriaceae</taxon>
        <taxon>Pseudopedobacter</taxon>
    </lineage>
</organism>
<evidence type="ECO:0000313" key="4">
    <source>
        <dbReference type="Proteomes" id="UP001597118"/>
    </source>
</evidence>
<accession>A0ABW4IJ70</accession>
<evidence type="ECO:0000313" key="3">
    <source>
        <dbReference type="EMBL" id="MFD1632059.1"/>
    </source>
</evidence>
<sequence>MKKIAILLVFVFVSCLAFAQKADDAVGIWYNAQKDAKIEIFKKGSNYFGKIVWLQNPSEDGKPKKDTKNPSESLRNREIIGLEILNNFNATGKNVLENGTIYDPKSGKTYSCKITVETVNKLNVRGFIGVSLIGRTDVWTRVSK</sequence>
<protein>
    <submittedName>
        <fullName evidence="3">DUF2147 domain-containing protein</fullName>
    </submittedName>
</protein>
<feature type="signal peptide" evidence="1">
    <location>
        <begin position="1"/>
        <end position="19"/>
    </location>
</feature>
<dbReference type="Pfam" id="PF09917">
    <property type="entry name" value="DUF2147"/>
    <property type="match status" value="1"/>
</dbReference>
<dbReference type="EMBL" id="JBHUDG010000051">
    <property type="protein sequence ID" value="MFD1632059.1"/>
    <property type="molecule type" value="Genomic_DNA"/>
</dbReference>
<evidence type="ECO:0000256" key="1">
    <source>
        <dbReference type="SAM" id="SignalP"/>
    </source>
</evidence>
<evidence type="ECO:0000259" key="2">
    <source>
        <dbReference type="Pfam" id="PF09917"/>
    </source>
</evidence>
<name>A0ABW4IJ70_9SPHI</name>
<dbReference type="InterPro" id="IPR019223">
    <property type="entry name" value="DUF2147"/>
</dbReference>
<keyword evidence="1" id="KW-0732">Signal</keyword>
<dbReference type="PANTHER" id="PTHR36919:SF2">
    <property type="entry name" value="BLL6627 PROTEIN"/>
    <property type="match status" value="1"/>
</dbReference>
<comment type="caution">
    <text evidence="3">The sequence shown here is derived from an EMBL/GenBank/DDBJ whole genome shotgun (WGS) entry which is preliminary data.</text>
</comment>
<reference evidence="4" key="1">
    <citation type="journal article" date="2019" name="Int. J. Syst. Evol. Microbiol.">
        <title>The Global Catalogue of Microorganisms (GCM) 10K type strain sequencing project: providing services to taxonomists for standard genome sequencing and annotation.</title>
        <authorList>
            <consortium name="The Broad Institute Genomics Platform"/>
            <consortium name="The Broad Institute Genome Sequencing Center for Infectious Disease"/>
            <person name="Wu L."/>
            <person name="Ma J."/>
        </authorList>
    </citation>
    <scope>NUCLEOTIDE SEQUENCE [LARGE SCALE GENOMIC DNA]</scope>
    <source>
        <strain evidence="4">CCUG 53762</strain>
    </source>
</reference>
<feature type="domain" description="DUF2147" evidence="2">
    <location>
        <begin position="27"/>
        <end position="141"/>
    </location>
</feature>